<evidence type="ECO:0000256" key="2">
    <source>
        <dbReference type="SAM" id="Phobius"/>
    </source>
</evidence>
<dbReference type="OMA" id="WHRECTG"/>
<protein>
    <submittedName>
        <fullName evidence="3">Uncharacterized protein</fullName>
    </submittedName>
</protein>
<dbReference type="AlphaFoldDB" id="A0A0E0NV91"/>
<dbReference type="HOGENOM" id="CLU_615924_0_0_1"/>
<sequence length="450" mass="47548">MDYGGGGGGDGGVRGGPGRGEAAPYRPTGVVWPPPPPGSTPVTVRRPPPSTSPAPQAAASSSSTSTPDKLVRQKAMEIALAPPAAASPDGEALASDNLAQIKTALGGVCIETNHQDDKIRRFSVDKNGTRCCLDSSSESGPWYSKKLNNKKGVTGILSQWHKQTEQKAHEVVIYKRCTASGSAVTLFLIMMSLICTVRGSNHGTDCDIGEYSTSIAQVCQYGAPPAVCCDLLQSAVHACGNASVLCEIGRSVPITSRGFNVHDVMDWHRECTGQPESSSVDASSICYVSGERHKEDTKEEGHQVNILIETGNKECNARKSTSTNPMFIGLGIGFGSAMLFAFALVVIWLFVRRRSLGGPLVPQISLLAIAPHFSQGLPALTLPCGPVPVPIPQEVTTVQPATSAYGQPAPVQPATTEYGQPVQPATNPMAYLASVVSYAIVDRLTSRRRR</sequence>
<keyword evidence="2" id="KW-1133">Transmembrane helix</keyword>
<keyword evidence="2" id="KW-0472">Membrane</keyword>
<dbReference type="EnsemblPlants" id="ORUFI03G18530.1">
    <property type="protein sequence ID" value="ORUFI03G18530.1"/>
    <property type="gene ID" value="ORUFI03G18530"/>
</dbReference>
<feature type="transmembrane region" description="Helical" evidence="2">
    <location>
        <begin position="326"/>
        <end position="351"/>
    </location>
</feature>
<feature type="compositionally biased region" description="Gly residues" evidence="1">
    <location>
        <begin position="1"/>
        <end position="19"/>
    </location>
</feature>
<evidence type="ECO:0000256" key="1">
    <source>
        <dbReference type="SAM" id="MobiDB-lite"/>
    </source>
</evidence>
<dbReference type="Gramene" id="ORUFI03G18530.1">
    <property type="protein sequence ID" value="ORUFI03G18530.1"/>
    <property type="gene ID" value="ORUFI03G18530"/>
</dbReference>
<evidence type="ECO:0000313" key="3">
    <source>
        <dbReference type="EnsemblPlants" id="ORUFI03G18530.1"/>
    </source>
</evidence>
<proteinExistence type="predicted"/>
<reference evidence="3" key="2">
    <citation type="submission" date="2015-06" db="UniProtKB">
        <authorList>
            <consortium name="EnsemblPlants"/>
        </authorList>
    </citation>
    <scope>IDENTIFICATION</scope>
</reference>
<organism evidence="3 4">
    <name type="scientific">Oryza rufipogon</name>
    <name type="common">Brownbeard rice</name>
    <name type="synonym">Asian wild rice</name>
    <dbReference type="NCBI Taxonomy" id="4529"/>
    <lineage>
        <taxon>Eukaryota</taxon>
        <taxon>Viridiplantae</taxon>
        <taxon>Streptophyta</taxon>
        <taxon>Embryophyta</taxon>
        <taxon>Tracheophyta</taxon>
        <taxon>Spermatophyta</taxon>
        <taxon>Magnoliopsida</taxon>
        <taxon>Liliopsida</taxon>
        <taxon>Poales</taxon>
        <taxon>Poaceae</taxon>
        <taxon>BOP clade</taxon>
        <taxon>Oryzoideae</taxon>
        <taxon>Oryzeae</taxon>
        <taxon>Oryzinae</taxon>
        <taxon>Oryza</taxon>
    </lineage>
</organism>
<dbReference type="Proteomes" id="UP000008022">
    <property type="component" value="Unassembled WGS sequence"/>
</dbReference>
<reference evidence="4" key="1">
    <citation type="submission" date="2013-06" db="EMBL/GenBank/DDBJ databases">
        <authorList>
            <person name="Zhao Q."/>
        </authorList>
    </citation>
    <scope>NUCLEOTIDE SEQUENCE</scope>
    <source>
        <strain evidence="4">cv. W1943</strain>
    </source>
</reference>
<name>A0A0E0NV91_ORYRU</name>
<feature type="region of interest" description="Disordered" evidence="1">
    <location>
        <begin position="1"/>
        <end position="69"/>
    </location>
</feature>
<evidence type="ECO:0000313" key="4">
    <source>
        <dbReference type="Proteomes" id="UP000008022"/>
    </source>
</evidence>
<keyword evidence="2" id="KW-0812">Transmembrane</keyword>
<accession>A0A0E0NV91</accession>
<feature type="compositionally biased region" description="Low complexity" evidence="1">
    <location>
        <begin position="53"/>
        <end position="67"/>
    </location>
</feature>
<keyword evidence="4" id="KW-1185">Reference proteome</keyword>